<organism evidence="3 4">
    <name type="scientific">Massilia jejuensis</name>
    <dbReference type="NCBI Taxonomy" id="648894"/>
    <lineage>
        <taxon>Bacteria</taxon>
        <taxon>Pseudomonadati</taxon>
        <taxon>Pseudomonadota</taxon>
        <taxon>Betaproteobacteria</taxon>
        <taxon>Burkholderiales</taxon>
        <taxon>Oxalobacteraceae</taxon>
        <taxon>Telluria group</taxon>
        <taxon>Massilia</taxon>
    </lineage>
</organism>
<dbReference type="InterPro" id="IPR052945">
    <property type="entry name" value="Mitotic_Regulator"/>
</dbReference>
<dbReference type="SUPFAM" id="SSF81901">
    <property type="entry name" value="HCP-like"/>
    <property type="match status" value="1"/>
</dbReference>
<name>A0ABW0PPY7_9BURK</name>
<gene>
    <name evidence="3" type="ORF">ACFPOU_21995</name>
</gene>
<keyword evidence="2" id="KW-0732">Signal</keyword>
<accession>A0ABW0PPY7</accession>
<evidence type="ECO:0000256" key="2">
    <source>
        <dbReference type="SAM" id="SignalP"/>
    </source>
</evidence>
<protein>
    <submittedName>
        <fullName evidence="3">Tetratricopeptide repeat protein</fullName>
    </submittedName>
</protein>
<evidence type="ECO:0000313" key="3">
    <source>
        <dbReference type="EMBL" id="MFC5513777.1"/>
    </source>
</evidence>
<feature type="region of interest" description="Disordered" evidence="1">
    <location>
        <begin position="232"/>
        <end position="253"/>
    </location>
</feature>
<dbReference type="Pfam" id="PF08238">
    <property type="entry name" value="Sel1"/>
    <property type="match status" value="2"/>
</dbReference>
<feature type="chain" id="PRO_5047382382" evidence="2">
    <location>
        <begin position="19"/>
        <end position="253"/>
    </location>
</feature>
<evidence type="ECO:0000256" key="1">
    <source>
        <dbReference type="SAM" id="MobiDB-lite"/>
    </source>
</evidence>
<dbReference type="InterPro" id="IPR011990">
    <property type="entry name" value="TPR-like_helical_dom_sf"/>
</dbReference>
<evidence type="ECO:0000313" key="4">
    <source>
        <dbReference type="Proteomes" id="UP001596031"/>
    </source>
</evidence>
<comment type="caution">
    <text evidence="3">The sequence shown here is derived from an EMBL/GenBank/DDBJ whole genome shotgun (WGS) entry which is preliminary data.</text>
</comment>
<sequence>MKRLLLVASLLSASAAHADPLSAAHALFAKKSYPEALQLYTKLGNAGNVEAQQRLGEMYLYGEAGAVDEARAEAWFRKAAAKGNAVAVASLELIKQRSARRAEILHWVEQYQGEDLKSGKFNCAVPRIPTISKQAADIERVSASVTGWQNCYNDYVTNLNAASPLVKRIPADIAKLMNQAETTRAATRLAQVQENLAEEARVSSKLVLADLAAWRSATEAYVKEHNAIVGKAPSEERARDIEARKSNYAPPRN</sequence>
<keyword evidence="4" id="KW-1185">Reference proteome</keyword>
<feature type="compositionally biased region" description="Basic and acidic residues" evidence="1">
    <location>
        <begin position="233"/>
        <end position="245"/>
    </location>
</feature>
<dbReference type="EMBL" id="JBHSMS010000079">
    <property type="protein sequence ID" value="MFC5513777.1"/>
    <property type="molecule type" value="Genomic_DNA"/>
</dbReference>
<dbReference type="Gene3D" id="1.25.40.10">
    <property type="entry name" value="Tetratricopeptide repeat domain"/>
    <property type="match status" value="1"/>
</dbReference>
<proteinExistence type="predicted"/>
<reference evidence="4" key="1">
    <citation type="journal article" date="2019" name="Int. J. Syst. Evol. Microbiol.">
        <title>The Global Catalogue of Microorganisms (GCM) 10K type strain sequencing project: providing services to taxonomists for standard genome sequencing and annotation.</title>
        <authorList>
            <consortium name="The Broad Institute Genomics Platform"/>
            <consortium name="The Broad Institute Genome Sequencing Center for Infectious Disease"/>
            <person name="Wu L."/>
            <person name="Ma J."/>
        </authorList>
    </citation>
    <scope>NUCLEOTIDE SEQUENCE [LARGE SCALE GENOMIC DNA]</scope>
    <source>
        <strain evidence="4">CCUG 38813</strain>
    </source>
</reference>
<dbReference type="PANTHER" id="PTHR43628:SF1">
    <property type="entry name" value="CHITIN SYNTHASE REGULATORY FACTOR 2-RELATED"/>
    <property type="match status" value="1"/>
</dbReference>
<dbReference type="Proteomes" id="UP001596031">
    <property type="component" value="Unassembled WGS sequence"/>
</dbReference>
<dbReference type="PANTHER" id="PTHR43628">
    <property type="entry name" value="ACTIVATOR OF C KINASE PROTEIN 1-RELATED"/>
    <property type="match status" value="1"/>
</dbReference>
<dbReference type="RefSeq" id="WP_379726602.1">
    <property type="nucleotide sequence ID" value="NZ_JBHSMS010000079.1"/>
</dbReference>
<feature type="signal peptide" evidence="2">
    <location>
        <begin position="1"/>
        <end position="18"/>
    </location>
</feature>
<dbReference type="SMART" id="SM00671">
    <property type="entry name" value="SEL1"/>
    <property type="match status" value="1"/>
</dbReference>
<dbReference type="InterPro" id="IPR006597">
    <property type="entry name" value="Sel1-like"/>
</dbReference>